<feature type="transmembrane region" description="Helical" evidence="1">
    <location>
        <begin position="12"/>
        <end position="36"/>
    </location>
</feature>
<sequence length="530" mass="60909">MEKRSYNIFFDLHTVSGIVISVLVYVIFFAGSFAFFRNEIINWERGDVVNVRTSIDLDLDQALDTLHKEYNLYGRDITITRPNDERRVSVYLTPSKDTLLNKQGREGDFLYLDSETFKTYSYENSYTLGEFLYRLHFFAQVPYPTGYFLSGFTALFLFFAVLTGVLVHWKKIVTNFYLFRPREKLKTVWTDAHTVLGTIGLPFQAIYAVTGAFFMINILLLIPNALVLYNGDDAKVYDDLGYNHQQFEFKHKPLAAPVHINAFMDRAHHEWNDYHVAEIIVHNYGDEGMHVLAEGHLANNVQLTSQGELILNVASNQIVHRRDPHEGASYVEKVKHLLYSLHYGDYAGTGLRYVSFWLGLLSCFVVITGILVWLEARNKKSIPEKQKKFNRMVGHIFLSICLAMYPVTALSFIVTKLVPSEFDAERQTLLYSVYFIVWLVLAVVCSGWRNNARTNSVTLWSGAVLGLFVPVVNGVVTGNWFWLCVFDGRIDFFVVDFLWITLSLFSFLALWQIKKKRTKAVVEMVEVSVG</sequence>
<keyword evidence="3" id="KW-1185">Reference proteome</keyword>
<dbReference type="Proteomes" id="UP000613030">
    <property type="component" value="Unassembled WGS sequence"/>
</dbReference>
<keyword evidence="1" id="KW-0812">Transmembrane</keyword>
<proteinExistence type="predicted"/>
<accession>A0ABS1KT13</accession>
<dbReference type="Pfam" id="PF03929">
    <property type="entry name" value="PepSY_TM"/>
    <property type="match status" value="1"/>
</dbReference>
<organism evidence="2 3">
    <name type="scientific">Chryseolinea lacunae</name>
    <dbReference type="NCBI Taxonomy" id="2801331"/>
    <lineage>
        <taxon>Bacteria</taxon>
        <taxon>Pseudomonadati</taxon>
        <taxon>Bacteroidota</taxon>
        <taxon>Cytophagia</taxon>
        <taxon>Cytophagales</taxon>
        <taxon>Fulvivirgaceae</taxon>
        <taxon>Chryseolinea</taxon>
    </lineage>
</organism>
<feature type="transmembrane region" description="Helical" evidence="1">
    <location>
        <begin position="395"/>
        <end position="417"/>
    </location>
</feature>
<feature type="transmembrane region" description="Helical" evidence="1">
    <location>
        <begin position="147"/>
        <end position="169"/>
    </location>
</feature>
<dbReference type="InterPro" id="IPR005625">
    <property type="entry name" value="PepSY-ass_TM"/>
</dbReference>
<dbReference type="PANTHER" id="PTHR34219:SF3">
    <property type="entry name" value="BLL7967 PROTEIN"/>
    <property type="match status" value="1"/>
</dbReference>
<protein>
    <submittedName>
        <fullName evidence="2">PepSY domain-containing protein</fullName>
    </submittedName>
</protein>
<feature type="transmembrane region" description="Helical" evidence="1">
    <location>
        <begin position="354"/>
        <end position="374"/>
    </location>
</feature>
<evidence type="ECO:0000313" key="3">
    <source>
        <dbReference type="Proteomes" id="UP000613030"/>
    </source>
</evidence>
<evidence type="ECO:0000313" key="2">
    <source>
        <dbReference type="EMBL" id="MBL0741426.1"/>
    </source>
</evidence>
<keyword evidence="1" id="KW-0472">Membrane</keyword>
<dbReference type="RefSeq" id="WP_202008807.1">
    <property type="nucleotide sequence ID" value="NZ_JAERRB010000003.1"/>
</dbReference>
<feature type="transmembrane region" description="Helical" evidence="1">
    <location>
        <begin position="205"/>
        <end position="229"/>
    </location>
</feature>
<comment type="caution">
    <text evidence="2">The sequence shown here is derived from an EMBL/GenBank/DDBJ whole genome shotgun (WGS) entry which is preliminary data.</text>
</comment>
<keyword evidence="1" id="KW-1133">Transmembrane helix</keyword>
<dbReference type="EMBL" id="JAERRB010000003">
    <property type="protein sequence ID" value="MBL0741426.1"/>
    <property type="molecule type" value="Genomic_DNA"/>
</dbReference>
<name>A0ABS1KT13_9BACT</name>
<feature type="transmembrane region" description="Helical" evidence="1">
    <location>
        <begin position="460"/>
        <end position="483"/>
    </location>
</feature>
<gene>
    <name evidence="2" type="ORF">JI741_09355</name>
</gene>
<evidence type="ECO:0000256" key="1">
    <source>
        <dbReference type="SAM" id="Phobius"/>
    </source>
</evidence>
<feature type="transmembrane region" description="Helical" evidence="1">
    <location>
        <begin position="489"/>
        <end position="511"/>
    </location>
</feature>
<dbReference type="PANTHER" id="PTHR34219">
    <property type="entry name" value="IRON-REGULATED INNER MEMBRANE PROTEIN-RELATED"/>
    <property type="match status" value="1"/>
</dbReference>
<feature type="transmembrane region" description="Helical" evidence="1">
    <location>
        <begin position="429"/>
        <end position="448"/>
    </location>
</feature>
<reference evidence="2 3" key="1">
    <citation type="submission" date="2021-01" db="EMBL/GenBank/DDBJ databases">
        <title>Chryseolinea sp. Jin1 Genome sequencing and assembly.</title>
        <authorList>
            <person name="Kim I."/>
        </authorList>
    </citation>
    <scope>NUCLEOTIDE SEQUENCE [LARGE SCALE GENOMIC DNA]</scope>
    <source>
        <strain evidence="2 3">Jin1</strain>
    </source>
</reference>